<proteinExistence type="predicted"/>
<gene>
    <name evidence="2" type="ORF">P280DRAFT_538208</name>
</gene>
<name>A0A6A6SBY2_9PLEO</name>
<keyword evidence="3" id="KW-1185">Reference proteome</keyword>
<sequence length="297" mass="32104">MSGNPAYNPWYGVNLTGFGANPAETNNSSNQQSRQAQPEQQSHTENPFAVNSGVRFDGFESPRQTVARNNASRGRHQDGANPGRGHGPPAFNLSNYPPDHPSHPGNRGGQRGRGGPPTRGGPARGRGHPSRGGPGQQSRRGSSGRGGPSDRGGRLPTRFEQEMGWREGRRPTKDYTPRENVDHTALDNVIDSLRDNPEQSFLRPDGSMTLSREWARRMLGADMFVHEPAGGPWLLRRDTALFAEGVSQGFPKPLLDWLAGVTEPSGTYAMSKDVADFFFKRRMVAPANSAVGGGGAN</sequence>
<feature type="region of interest" description="Disordered" evidence="1">
    <location>
        <begin position="1"/>
        <end position="179"/>
    </location>
</feature>
<evidence type="ECO:0000256" key="1">
    <source>
        <dbReference type="SAM" id="MobiDB-lite"/>
    </source>
</evidence>
<reference evidence="2" key="1">
    <citation type="journal article" date="2020" name="Stud. Mycol.">
        <title>101 Dothideomycetes genomes: a test case for predicting lifestyles and emergence of pathogens.</title>
        <authorList>
            <person name="Haridas S."/>
            <person name="Albert R."/>
            <person name="Binder M."/>
            <person name="Bloem J."/>
            <person name="Labutti K."/>
            <person name="Salamov A."/>
            <person name="Andreopoulos B."/>
            <person name="Baker S."/>
            <person name="Barry K."/>
            <person name="Bills G."/>
            <person name="Bluhm B."/>
            <person name="Cannon C."/>
            <person name="Castanera R."/>
            <person name="Culley D."/>
            <person name="Daum C."/>
            <person name="Ezra D."/>
            <person name="Gonzalez J."/>
            <person name="Henrissat B."/>
            <person name="Kuo A."/>
            <person name="Liang C."/>
            <person name="Lipzen A."/>
            <person name="Lutzoni F."/>
            <person name="Magnuson J."/>
            <person name="Mondo S."/>
            <person name="Nolan M."/>
            <person name="Ohm R."/>
            <person name="Pangilinan J."/>
            <person name="Park H.-J."/>
            <person name="Ramirez L."/>
            <person name="Alfaro M."/>
            <person name="Sun H."/>
            <person name="Tritt A."/>
            <person name="Yoshinaga Y."/>
            <person name="Zwiers L.-H."/>
            <person name="Turgeon B."/>
            <person name="Goodwin S."/>
            <person name="Spatafora J."/>
            <person name="Crous P."/>
            <person name="Grigoriev I."/>
        </authorList>
    </citation>
    <scope>NUCLEOTIDE SEQUENCE</scope>
    <source>
        <strain evidence="2">CBS 473.64</strain>
    </source>
</reference>
<dbReference type="Proteomes" id="UP000799753">
    <property type="component" value="Unassembled WGS sequence"/>
</dbReference>
<dbReference type="AlphaFoldDB" id="A0A6A6SBY2"/>
<protein>
    <submittedName>
        <fullName evidence="2">Uncharacterized protein</fullName>
    </submittedName>
</protein>
<evidence type="ECO:0000313" key="2">
    <source>
        <dbReference type="EMBL" id="KAF2644341.1"/>
    </source>
</evidence>
<evidence type="ECO:0000313" key="3">
    <source>
        <dbReference type="Proteomes" id="UP000799753"/>
    </source>
</evidence>
<dbReference type="EMBL" id="MU006779">
    <property type="protein sequence ID" value="KAF2644341.1"/>
    <property type="molecule type" value="Genomic_DNA"/>
</dbReference>
<dbReference type="OrthoDB" id="10575968at2759"/>
<feature type="compositionally biased region" description="Polar residues" evidence="1">
    <location>
        <begin position="62"/>
        <end position="72"/>
    </location>
</feature>
<accession>A0A6A6SBY2</accession>
<feature type="compositionally biased region" description="Gly residues" evidence="1">
    <location>
        <begin position="106"/>
        <end position="135"/>
    </location>
</feature>
<feature type="compositionally biased region" description="Basic and acidic residues" evidence="1">
    <location>
        <begin position="151"/>
        <end position="179"/>
    </location>
</feature>
<feature type="compositionally biased region" description="Low complexity" evidence="1">
    <location>
        <begin position="26"/>
        <end position="41"/>
    </location>
</feature>
<organism evidence="2 3">
    <name type="scientific">Massarina eburnea CBS 473.64</name>
    <dbReference type="NCBI Taxonomy" id="1395130"/>
    <lineage>
        <taxon>Eukaryota</taxon>
        <taxon>Fungi</taxon>
        <taxon>Dikarya</taxon>
        <taxon>Ascomycota</taxon>
        <taxon>Pezizomycotina</taxon>
        <taxon>Dothideomycetes</taxon>
        <taxon>Pleosporomycetidae</taxon>
        <taxon>Pleosporales</taxon>
        <taxon>Massarineae</taxon>
        <taxon>Massarinaceae</taxon>
        <taxon>Massarina</taxon>
    </lineage>
</organism>